<dbReference type="PANTHER" id="PTHR43311:SF2">
    <property type="entry name" value="GLUTAMATE--TRNA LIGASE, MITOCHONDRIAL-RELATED"/>
    <property type="match status" value="1"/>
</dbReference>
<feature type="binding site" evidence="8">
    <location>
        <position position="244"/>
    </location>
    <ligand>
        <name>ATP</name>
        <dbReference type="ChEBI" id="CHEBI:30616"/>
    </ligand>
</feature>
<feature type="short sequence motif" description="'KMSKS' region" evidence="8">
    <location>
        <begin position="241"/>
        <end position="245"/>
    </location>
</feature>
<evidence type="ECO:0000313" key="12">
    <source>
        <dbReference type="Proteomes" id="UP000219621"/>
    </source>
</evidence>
<dbReference type="InterPro" id="IPR008925">
    <property type="entry name" value="aa_tRNA-synth_I_cd-bd_sf"/>
</dbReference>
<proteinExistence type="inferred from homology"/>
<dbReference type="PANTHER" id="PTHR43311">
    <property type="entry name" value="GLUTAMATE--TRNA LIGASE"/>
    <property type="match status" value="1"/>
</dbReference>
<dbReference type="SUPFAM" id="SSF52374">
    <property type="entry name" value="Nucleotidylyl transferase"/>
    <property type="match status" value="1"/>
</dbReference>
<reference evidence="12" key="1">
    <citation type="submission" date="2017-09" db="EMBL/GenBank/DDBJ databases">
        <authorList>
            <person name="Varghese N."/>
            <person name="Submissions S."/>
        </authorList>
    </citation>
    <scope>NUCLEOTIDE SEQUENCE [LARGE SCALE GENOMIC DNA]</scope>
    <source>
        <strain evidence="12">USBA 140</strain>
    </source>
</reference>
<comment type="similarity">
    <text evidence="1 8">Belongs to the class-I aminoacyl-tRNA synthetase family. Glutamate--tRNA ligase type 1 subfamily.</text>
</comment>
<evidence type="ECO:0000256" key="1">
    <source>
        <dbReference type="ARBA" id="ARBA00007894"/>
    </source>
</evidence>
<evidence type="ECO:0000259" key="9">
    <source>
        <dbReference type="Pfam" id="PF00749"/>
    </source>
</evidence>
<keyword evidence="6 8" id="KW-0648">Protein biosynthesis</keyword>
<dbReference type="EMBL" id="OCNJ01000003">
    <property type="protein sequence ID" value="SOD94135.1"/>
    <property type="molecule type" value="Genomic_DNA"/>
</dbReference>
<dbReference type="Gene3D" id="3.40.50.620">
    <property type="entry name" value="HUPs"/>
    <property type="match status" value="1"/>
</dbReference>
<dbReference type="SUPFAM" id="SSF48163">
    <property type="entry name" value="An anticodon-binding domain of class I aminoacyl-tRNA synthetases"/>
    <property type="match status" value="1"/>
</dbReference>
<dbReference type="GO" id="GO:0006424">
    <property type="term" value="P:glutamyl-tRNA aminoacylation"/>
    <property type="evidence" value="ECO:0007669"/>
    <property type="project" value="UniProtKB-UniRule"/>
</dbReference>
<evidence type="ECO:0000313" key="11">
    <source>
        <dbReference type="EMBL" id="SOD94135.1"/>
    </source>
</evidence>
<evidence type="ECO:0000256" key="4">
    <source>
        <dbReference type="ARBA" id="ARBA00022741"/>
    </source>
</evidence>
<evidence type="ECO:0000256" key="2">
    <source>
        <dbReference type="ARBA" id="ARBA00022490"/>
    </source>
</evidence>
<accession>A0A286GF30</accession>
<name>A0A286GF30_9PROT</name>
<dbReference type="InterPro" id="IPR014729">
    <property type="entry name" value="Rossmann-like_a/b/a_fold"/>
</dbReference>
<comment type="subcellular location">
    <subcellularLocation>
        <location evidence="8">Cytoplasm</location>
    </subcellularLocation>
</comment>
<dbReference type="InterPro" id="IPR020058">
    <property type="entry name" value="Glu/Gln-tRNA-synth_Ib_cat-dom"/>
</dbReference>
<comment type="function">
    <text evidence="8">Catalyzes the attachment of glutamate to tRNA(Glu) in a two-step reaction: glutamate is first activated by ATP to form Glu-AMP and then transferred to the acceptor end of tRNA(Glu).</text>
</comment>
<keyword evidence="2 8" id="KW-0963">Cytoplasm</keyword>
<gene>
    <name evidence="8" type="primary">gltX</name>
    <name evidence="11" type="ORF">SAMN05421508_103371</name>
</gene>
<feature type="short sequence motif" description="'HIGH' region" evidence="8">
    <location>
        <begin position="9"/>
        <end position="19"/>
    </location>
</feature>
<keyword evidence="7 8" id="KW-0030">Aminoacyl-tRNA synthetase</keyword>
<organism evidence="11 12">
    <name type="scientific">Caenispirillum bisanense</name>
    <dbReference type="NCBI Taxonomy" id="414052"/>
    <lineage>
        <taxon>Bacteria</taxon>
        <taxon>Pseudomonadati</taxon>
        <taxon>Pseudomonadota</taxon>
        <taxon>Alphaproteobacteria</taxon>
        <taxon>Rhodospirillales</taxon>
        <taxon>Novispirillaceae</taxon>
        <taxon>Caenispirillum</taxon>
    </lineage>
</organism>
<dbReference type="GO" id="GO:0005524">
    <property type="term" value="F:ATP binding"/>
    <property type="evidence" value="ECO:0007669"/>
    <property type="project" value="UniProtKB-UniRule"/>
</dbReference>
<dbReference type="InterPro" id="IPR045462">
    <property type="entry name" value="aa-tRNA-synth_I_cd-bd"/>
</dbReference>
<dbReference type="OrthoDB" id="9807503at2"/>
<dbReference type="EC" id="6.1.1.17" evidence="8"/>
<keyword evidence="3 8" id="KW-0436">Ligase</keyword>
<dbReference type="InterPro" id="IPR001412">
    <property type="entry name" value="aa-tRNA-synth_I_CS"/>
</dbReference>
<dbReference type="InterPro" id="IPR049940">
    <property type="entry name" value="GluQ/Sye"/>
</dbReference>
<protein>
    <recommendedName>
        <fullName evidence="8">Glutamate--tRNA ligase</fullName>
        <ecNumber evidence="8">6.1.1.17</ecNumber>
    </recommendedName>
    <alternativeName>
        <fullName evidence="8">Glutamyl-tRNA synthetase</fullName>
        <shortName evidence="8">GluRS</shortName>
    </alternativeName>
</protein>
<feature type="domain" description="Glutamyl/glutaminyl-tRNA synthetase class Ib catalytic" evidence="9">
    <location>
        <begin position="3"/>
        <end position="274"/>
    </location>
</feature>
<evidence type="ECO:0000256" key="7">
    <source>
        <dbReference type="ARBA" id="ARBA00023146"/>
    </source>
</evidence>
<dbReference type="GO" id="GO:0004818">
    <property type="term" value="F:glutamate-tRNA ligase activity"/>
    <property type="evidence" value="ECO:0007669"/>
    <property type="project" value="UniProtKB-UniRule"/>
</dbReference>
<sequence length="450" mass="49264">MTLRVRFAPSPTGDLHVGNVRVALVNWLLAHGAAGGAFVLRFDDTDADRSRPEYVDGIRRDLTWLGLRWDEEHFQSQRLDAYDAAFERLRAAGRIYPCWETPEELDFKRNRLRARGLPPVYDRSALRLSEAERAALEAEGRRPHWRFLLEAEDVAWDDRVRGACHYQAGSISDPVVRREDGTYLYMLPSVVDDVAMGITDVVRGEDHVTNTAVQIQMFRALGAEPPRFAHLPLLVDAEGKGLSKRLGSLSMADLRAEGIEPAAVAALLARLGTADPVVPVQGLAELAAAFDMGRFGRAAARFDPAELRSLNAAVLHGMPFSAAGPRLVALGVATAQAEAFWEVVRPNIARFADAYQWWRVVVGPVTPVIADEDRTFAADAVADLPAEPWDATTWSAFSGAVKARTGRKGKALFQPLRLALTGLDHGPELKGLLPLMGRARAAARLSGRTA</sequence>
<dbReference type="PRINTS" id="PR00987">
    <property type="entry name" value="TRNASYNTHGLU"/>
</dbReference>
<dbReference type="InterPro" id="IPR000924">
    <property type="entry name" value="Glu/Gln-tRNA-synth"/>
</dbReference>
<dbReference type="Pfam" id="PF00749">
    <property type="entry name" value="tRNA-synt_1c"/>
    <property type="match status" value="1"/>
</dbReference>
<keyword evidence="12" id="KW-1185">Reference proteome</keyword>
<dbReference type="GO" id="GO:0005737">
    <property type="term" value="C:cytoplasm"/>
    <property type="evidence" value="ECO:0007669"/>
    <property type="project" value="UniProtKB-SubCell"/>
</dbReference>
<dbReference type="InterPro" id="IPR004527">
    <property type="entry name" value="Glu-tRNA-ligase_bac/mito"/>
</dbReference>
<evidence type="ECO:0000256" key="6">
    <source>
        <dbReference type="ARBA" id="ARBA00022917"/>
    </source>
</evidence>
<keyword evidence="5 8" id="KW-0067">ATP-binding</keyword>
<evidence type="ECO:0000256" key="8">
    <source>
        <dbReference type="HAMAP-Rule" id="MF_00022"/>
    </source>
</evidence>
<evidence type="ECO:0000256" key="3">
    <source>
        <dbReference type="ARBA" id="ARBA00022598"/>
    </source>
</evidence>
<dbReference type="Pfam" id="PF19269">
    <property type="entry name" value="Anticodon_2"/>
    <property type="match status" value="1"/>
</dbReference>
<dbReference type="Gene3D" id="1.10.10.350">
    <property type="match status" value="1"/>
</dbReference>
<dbReference type="Proteomes" id="UP000219621">
    <property type="component" value="Unassembled WGS sequence"/>
</dbReference>
<dbReference type="PROSITE" id="PS00178">
    <property type="entry name" value="AA_TRNA_LIGASE_I"/>
    <property type="match status" value="1"/>
</dbReference>
<dbReference type="InterPro" id="IPR020751">
    <property type="entry name" value="aa-tRNA-synth_I_codon-bd_sub2"/>
</dbReference>
<evidence type="ECO:0000256" key="5">
    <source>
        <dbReference type="ARBA" id="ARBA00022840"/>
    </source>
</evidence>
<dbReference type="HAMAP" id="MF_00022">
    <property type="entry name" value="Glu_tRNA_synth_type1"/>
    <property type="match status" value="1"/>
</dbReference>
<dbReference type="GO" id="GO:0000049">
    <property type="term" value="F:tRNA binding"/>
    <property type="evidence" value="ECO:0007669"/>
    <property type="project" value="InterPro"/>
</dbReference>
<dbReference type="NCBIfam" id="TIGR00464">
    <property type="entry name" value="gltX_bact"/>
    <property type="match status" value="1"/>
</dbReference>
<dbReference type="RefSeq" id="WP_097278800.1">
    <property type="nucleotide sequence ID" value="NZ_OCNJ01000003.1"/>
</dbReference>
<feature type="domain" description="Aminoacyl-tRNA synthetase class I anticodon-binding" evidence="10">
    <location>
        <begin position="378"/>
        <end position="446"/>
    </location>
</feature>
<comment type="caution">
    <text evidence="8">Lacks conserved residue(s) required for the propagation of feature annotation.</text>
</comment>
<evidence type="ECO:0000259" key="10">
    <source>
        <dbReference type="Pfam" id="PF19269"/>
    </source>
</evidence>
<comment type="catalytic activity">
    <reaction evidence="8">
        <text>tRNA(Glu) + L-glutamate + ATP = L-glutamyl-tRNA(Glu) + AMP + diphosphate</text>
        <dbReference type="Rhea" id="RHEA:23540"/>
        <dbReference type="Rhea" id="RHEA-COMP:9663"/>
        <dbReference type="Rhea" id="RHEA-COMP:9680"/>
        <dbReference type="ChEBI" id="CHEBI:29985"/>
        <dbReference type="ChEBI" id="CHEBI:30616"/>
        <dbReference type="ChEBI" id="CHEBI:33019"/>
        <dbReference type="ChEBI" id="CHEBI:78442"/>
        <dbReference type="ChEBI" id="CHEBI:78520"/>
        <dbReference type="ChEBI" id="CHEBI:456215"/>
        <dbReference type="EC" id="6.1.1.17"/>
    </reaction>
</comment>
<keyword evidence="4 8" id="KW-0547">Nucleotide-binding</keyword>
<comment type="subunit">
    <text evidence="8">Monomer.</text>
</comment>
<dbReference type="AlphaFoldDB" id="A0A286GF30"/>